<proteinExistence type="predicted"/>
<reference evidence="1" key="1">
    <citation type="submission" date="2021-01" db="EMBL/GenBank/DDBJ databases">
        <authorList>
            <person name="Li S."/>
            <person name="Lin Y."/>
        </authorList>
    </citation>
    <scope>NUCLEOTIDE SEQUENCE</scope>
</reference>
<accession>A0A898K8B4</accession>
<evidence type="ECO:0000313" key="1">
    <source>
        <dbReference type="EMBL" id="QSJ03688.1"/>
    </source>
</evidence>
<protein>
    <submittedName>
        <fullName evidence="1">Uncharacterized protein</fullName>
    </submittedName>
</protein>
<organism evidence="1 2">
    <name type="scientific">Klebsiella phage vB_KpnP_P184</name>
    <dbReference type="NCBI Taxonomy" id="2806547"/>
    <lineage>
        <taxon>Viruses</taxon>
        <taxon>Duplodnaviria</taxon>
        <taxon>Heunggongvirae</taxon>
        <taxon>Uroviricota</taxon>
        <taxon>Caudoviricetes</taxon>
        <taxon>Schitoviridae</taxon>
        <taxon>Efbeekayvirus</taxon>
        <taxon>Efbeekayvirus P184</taxon>
    </lineage>
</organism>
<dbReference type="RefSeq" id="YP_010114831.1">
    <property type="nucleotide sequence ID" value="NC_055919.1"/>
</dbReference>
<dbReference type="KEGG" id="vg:65133433"/>
<sequence length="114" mass="13107">MSKLIYVYASAVQKCIHIRVTDAWLKKVKMALAIGITLDGYCVDGSRIKRKNQRNIASDRNDTDAMFKGYDVFLNKNGVWEFKKYVPKPSYLRQLGKTTTIGSHYNNFQNLPKV</sequence>
<name>A0A898K8B4_9CAUD</name>
<dbReference type="EMBL" id="MW495044">
    <property type="protein sequence ID" value="QSJ03688.1"/>
    <property type="molecule type" value="Genomic_DNA"/>
</dbReference>
<dbReference type="Proteomes" id="UP000663176">
    <property type="component" value="Segment"/>
</dbReference>
<keyword evidence="2" id="KW-1185">Reference proteome</keyword>
<evidence type="ECO:0000313" key="2">
    <source>
        <dbReference type="Proteomes" id="UP000663176"/>
    </source>
</evidence>
<dbReference type="GeneID" id="65133433"/>